<keyword evidence="3" id="KW-0862">Zinc</keyword>
<protein>
    <recommendedName>
        <fullName evidence="5">MYND-type domain-containing protein</fullName>
    </recommendedName>
</protein>
<dbReference type="Pfam" id="PF01753">
    <property type="entry name" value="zf-MYND"/>
    <property type="match status" value="1"/>
</dbReference>
<feature type="domain" description="MYND-type" evidence="5">
    <location>
        <begin position="135"/>
        <end position="172"/>
    </location>
</feature>
<dbReference type="PANTHER" id="PTHR12298:SF4">
    <property type="entry name" value="PROGRAMMED CELL DEATH PROTEIN 2"/>
    <property type="match status" value="1"/>
</dbReference>
<dbReference type="AlphaFoldDB" id="A0A1B6CI05"/>
<dbReference type="Gene3D" id="6.10.140.2220">
    <property type="match status" value="1"/>
</dbReference>
<evidence type="ECO:0000256" key="2">
    <source>
        <dbReference type="ARBA" id="ARBA00022771"/>
    </source>
</evidence>
<dbReference type="InterPro" id="IPR007320">
    <property type="entry name" value="PDCD2_C"/>
</dbReference>
<evidence type="ECO:0000256" key="3">
    <source>
        <dbReference type="ARBA" id="ARBA00022833"/>
    </source>
</evidence>
<dbReference type="GO" id="GO:0005634">
    <property type="term" value="C:nucleus"/>
    <property type="evidence" value="ECO:0007669"/>
    <property type="project" value="TreeGrafter"/>
</dbReference>
<dbReference type="SUPFAM" id="SSF144232">
    <property type="entry name" value="HIT/MYND zinc finger-like"/>
    <property type="match status" value="1"/>
</dbReference>
<sequence length="363" mass="42051">MENIALDLGFLEEVEPWKLESRYFPSKVGGKPAWLELSSNILNFSSLMCHKCQEPLIFMCQVYAPIETDDKCFHRTIFVFICRNEKCCLDNCASNVKVFRNQLKRDNCYYPFDPPTEDETWRNDLTAELFNVKLCEICGIKSSSYCAKCKFIYYCSKSHQVYDWKNRHKAECDNLYTAKSDTNNKLNTSFENSILFPEFELVMESEDVLDKVSTNAVDSNLEMIKYNEMVAEGEAGVLHDVPAVEEELAKFALGNDDKAFTKFKDCIKHSPDQVMRYNRGGKPLWISDLHQPSESDVPNCQYCDGKRIFEFQILPQMLNYLGLETTKSSIDWGTLAIYTCENSCKFGPSYKEEFVWKQDIQNK</sequence>
<dbReference type="Pfam" id="PF04194">
    <property type="entry name" value="PDCD2_C"/>
    <property type="match status" value="1"/>
</dbReference>
<dbReference type="EMBL" id="GEDC01006916">
    <property type="protein sequence ID" value="JAS30382.1"/>
    <property type="molecule type" value="Transcribed_RNA"/>
</dbReference>
<evidence type="ECO:0000313" key="7">
    <source>
        <dbReference type="EMBL" id="JAS30382.1"/>
    </source>
</evidence>
<accession>A0A1B6CI05</accession>
<dbReference type="InterPro" id="IPR002893">
    <property type="entry name" value="Znf_MYND"/>
</dbReference>
<name>A0A1B6CI05_9HEMI</name>
<dbReference type="GO" id="GO:0008270">
    <property type="term" value="F:zinc ion binding"/>
    <property type="evidence" value="ECO:0007669"/>
    <property type="project" value="UniProtKB-KW"/>
</dbReference>
<dbReference type="EMBL" id="GEDC01024192">
    <property type="protein sequence ID" value="JAS13106.1"/>
    <property type="molecule type" value="Transcribed_RNA"/>
</dbReference>
<organism evidence="6">
    <name type="scientific">Clastoptera arizonana</name>
    <name type="common">Arizona spittle bug</name>
    <dbReference type="NCBI Taxonomy" id="38151"/>
    <lineage>
        <taxon>Eukaryota</taxon>
        <taxon>Metazoa</taxon>
        <taxon>Ecdysozoa</taxon>
        <taxon>Arthropoda</taxon>
        <taxon>Hexapoda</taxon>
        <taxon>Insecta</taxon>
        <taxon>Pterygota</taxon>
        <taxon>Neoptera</taxon>
        <taxon>Paraneoptera</taxon>
        <taxon>Hemiptera</taxon>
        <taxon>Auchenorrhyncha</taxon>
        <taxon>Cercopoidea</taxon>
        <taxon>Clastopteridae</taxon>
        <taxon>Clastoptera</taxon>
    </lineage>
</organism>
<dbReference type="GO" id="GO:0005737">
    <property type="term" value="C:cytoplasm"/>
    <property type="evidence" value="ECO:0007669"/>
    <property type="project" value="InterPro"/>
</dbReference>
<dbReference type="PROSITE" id="PS01360">
    <property type="entry name" value="ZF_MYND_1"/>
    <property type="match status" value="1"/>
</dbReference>
<evidence type="ECO:0000256" key="4">
    <source>
        <dbReference type="PROSITE-ProRule" id="PRU00134"/>
    </source>
</evidence>
<reference evidence="6" key="1">
    <citation type="submission" date="2015-12" db="EMBL/GenBank/DDBJ databases">
        <title>De novo transcriptome assembly of four potential Pierce s Disease insect vectors from Arizona vineyards.</title>
        <authorList>
            <person name="Tassone E.E."/>
        </authorList>
    </citation>
    <scope>NUCLEOTIDE SEQUENCE</scope>
</reference>
<evidence type="ECO:0000313" key="6">
    <source>
        <dbReference type="EMBL" id="JAS13106.1"/>
    </source>
</evidence>
<keyword evidence="1" id="KW-0479">Metal-binding</keyword>
<evidence type="ECO:0000259" key="5">
    <source>
        <dbReference type="PROSITE" id="PS50865"/>
    </source>
</evidence>
<gene>
    <name evidence="7" type="ORF">g.7902</name>
    <name evidence="6" type="ORF">g.7903</name>
</gene>
<dbReference type="PANTHER" id="PTHR12298">
    <property type="entry name" value="PCDC2 PROGRAMMED CELL DEATH PROTEIN 2 -RELATED"/>
    <property type="match status" value="1"/>
</dbReference>
<evidence type="ECO:0000256" key="1">
    <source>
        <dbReference type="ARBA" id="ARBA00022723"/>
    </source>
</evidence>
<dbReference type="PROSITE" id="PS50865">
    <property type="entry name" value="ZF_MYND_2"/>
    <property type="match status" value="1"/>
</dbReference>
<proteinExistence type="predicted"/>
<keyword evidence="2 4" id="KW-0863">Zinc-finger</keyword>